<dbReference type="EMBL" id="FMAK01000062">
    <property type="protein sequence ID" value="SCB71341.1"/>
    <property type="molecule type" value="Genomic_DNA"/>
</dbReference>
<reference evidence="1 2" key="1">
    <citation type="submission" date="2016-08" db="EMBL/GenBank/DDBJ databases">
        <authorList>
            <person name="Seilhamer J.J."/>
        </authorList>
    </citation>
    <scope>NUCLEOTIDE SEQUENCE [LARGE SCALE GENOMIC DNA]</scope>
    <source>
        <strain evidence="1 2">SDA_GO95</strain>
    </source>
</reference>
<sequence>MDVELLTHGWEVERPLERAINNN</sequence>
<name>A0A1G4EX85_BACMY</name>
<evidence type="ECO:0000313" key="1">
    <source>
        <dbReference type="EMBL" id="SCB71341.1"/>
    </source>
</evidence>
<dbReference type="AlphaFoldDB" id="A0A1G4EX85"/>
<gene>
    <name evidence="1" type="ORF">BWGO95_05570</name>
</gene>
<organism evidence="1 2">
    <name type="scientific">Bacillus mycoides</name>
    <dbReference type="NCBI Taxonomy" id="1405"/>
    <lineage>
        <taxon>Bacteria</taxon>
        <taxon>Bacillati</taxon>
        <taxon>Bacillota</taxon>
        <taxon>Bacilli</taxon>
        <taxon>Bacillales</taxon>
        <taxon>Bacillaceae</taxon>
        <taxon>Bacillus</taxon>
        <taxon>Bacillus cereus group</taxon>
    </lineage>
</organism>
<proteinExistence type="predicted"/>
<evidence type="ECO:0000313" key="2">
    <source>
        <dbReference type="Proteomes" id="UP000195696"/>
    </source>
</evidence>
<dbReference type="Proteomes" id="UP000195696">
    <property type="component" value="Unassembled WGS sequence"/>
</dbReference>
<accession>A0A1G4EX85</accession>
<protein>
    <submittedName>
        <fullName evidence="1">Uncharacterized protein</fullName>
    </submittedName>
</protein>